<keyword evidence="2" id="KW-1185">Reference proteome</keyword>
<gene>
    <name evidence="1" type="ORF">Back11_28810</name>
</gene>
<dbReference type="KEGG" id="pbk:Back11_28810"/>
<dbReference type="Proteomes" id="UP000275368">
    <property type="component" value="Chromosome"/>
</dbReference>
<sequence>MNISNLQRYRRPFLIALVVSQVLFLLGIVSLHYAAYQYGKEIRLQTVPVDPRDLFYGDYVRLQYEINQINYKLWKGAEAPRTGDIIYVVVRKQPSKNVYDAIAAYPHKPKVTEQETILKGRVQYVDNNHIISVQYGLEKYYVAEDTGKALEKQASHLIVKIKAPSWGSPQIEGIELEK</sequence>
<accession>A0A3G9IT37</accession>
<evidence type="ECO:0000313" key="2">
    <source>
        <dbReference type="Proteomes" id="UP000275368"/>
    </source>
</evidence>
<dbReference type="RefSeq" id="WP_164522794.1">
    <property type="nucleotide sequence ID" value="NZ_AP019308.1"/>
</dbReference>
<proteinExistence type="predicted"/>
<dbReference type="AlphaFoldDB" id="A0A3G9IT37"/>
<dbReference type="Pfam" id="PF14345">
    <property type="entry name" value="GDYXXLXY"/>
    <property type="match status" value="1"/>
</dbReference>
<reference evidence="1 2" key="1">
    <citation type="submission" date="2018-11" db="EMBL/GenBank/DDBJ databases">
        <title>Complete genome sequence of Paenibacillus baekrokdamisoli strain KCTC 33723.</title>
        <authorList>
            <person name="Kang S.W."/>
            <person name="Lee K.C."/>
            <person name="Kim K.K."/>
            <person name="Kim J.S."/>
            <person name="Kim D.S."/>
            <person name="Ko S.H."/>
            <person name="Yang S.H."/>
            <person name="Lee J.S."/>
        </authorList>
    </citation>
    <scope>NUCLEOTIDE SEQUENCE [LARGE SCALE GENOMIC DNA]</scope>
    <source>
        <strain evidence="1 2">KCTC 33723</strain>
    </source>
</reference>
<dbReference type="InterPro" id="IPR025833">
    <property type="entry name" value="GDYXXLXY"/>
</dbReference>
<organism evidence="1 2">
    <name type="scientific">Paenibacillus baekrokdamisoli</name>
    <dbReference type="NCBI Taxonomy" id="1712516"/>
    <lineage>
        <taxon>Bacteria</taxon>
        <taxon>Bacillati</taxon>
        <taxon>Bacillota</taxon>
        <taxon>Bacilli</taxon>
        <taxon>Bacillales</taxon>
        <taxon>Paenibacillaceae</taxon>
        <taxon>Paenibacillus</taxon>
    </lineage>
</organism>
<protein>
    <submittedName>
        <fullName evidence="1">Uncharacterized protein</fullName>
    </submittedName>
</protein>
<name>A0A3G9IT37_9BACL</name>
<dbReference type="EMBL" id="AP019308">
    <property type="protein sequence ID" value="BBH21536.1"/>
    <property type="molecule type" value="Genomic_DNA"/>
</dbReference>
<evidence type="ECO:0000313" key="1">
    <source>
        <dbReference type="EMBL" id="BBH21536.1"/>
    </source>
</evidence>